<dbReference type="InterPro" id="IPR011990">
    <property type="entry name" value="TPR-like_helical_dom_sf"/>
</dbReference>
<dbReference type="PANTHER" id="PTHR46862:SF3">
    <property type="entry name" value="OS07G0661900 PROTEIN"/>
    <property type="match status" value="1"/>
</dbReference>
<protein>
    <recommendedName>
        <fullName evidence="3">Pentatricopeptide repeat-containing protein</fullName>
    </recommendedName>
</protein>
<dbReference type="Proteomes" id="UP001497453">
    <property type="component" value="Chromosome 2"/>
</dbReference>
<evidence type="ECO:0000313" key="2">
    <source>
        <dbReference type="Proteomes" id="UP001497453"/>
    </source>
</evidence>
<reference evidence="2" key="1">
    <citation type="submission" date="2024-04" db="EMBL/GenBank/DDBJ databases">
        <authorList>
            <person name="Shaw F."/>
            <person name="Minotto A."/>
        </authorList>
    </citation>
    <scope>NUCLEOTIDE SEQUENCE [LARGE SCALE GENOMIC DNA]</scope>
</reference>
<dbReference type="Pfam" id="PF13812">
    <property type="entry name" value="PPR_3"/>
    <property type="match status" value="1"/>
</dbReference>
<evidence type="ECO:0000313" key="1">
    <source>
        <dbReference type="EMBL" id="CAL1701348.1"/>
    </source>
</evidence>
<organism evidence="1 2">
    <name type="scientific">Somion occarium</name>
    <dbReference type="NCBI Taxonomy" id="3059160"/>
    <lineage>
        <taxon>Eukaryota</taxon>
        <taxon>Fungi</taxon>
        <taxon>Dikarya</taxon>
        <taxon>Basidiomycota</taxon>
        <taxon>Agaricomycotina</taxon>
        <taxon>Agaricomycetes</taxon>
        <taxon>Polyporales</taxon>
        <taxon>Cerrenaceae</taxon>
        <taxon>Somion</taxon>
    </lineage>
</organism>
<dbReference type="EMBL" id="OZ037945">
    <property type="protein sequence ID" value="CAL1701348.1"/>
    <property type="molecule type" value="Genomic_DNA"/>
</dbReference>
<keyword evidence="2" id="KW-1185">Reference proteome</keyword>
<sequence>MLRASSLGLRCYLQILHSSSYPCHKRIPTVLTACNSTQARCPLAETTKRVNGTTGVDAYAVEDAQKLHPNVDREELDEEDGPKKVKGRYAQGVRPLRKRPYRPLPVRISQHFPEHPVSGLRTAHGPEDVPQFATRKELLYVIATTNSVAAAIQAYDQLTVFPTDQMPYPIPAAHLHRLARLIAHNRLRTRHLFIRLLSILAILHQTGGRVQLWEWNALIDFAGKGWRKARQIDYQTAFNVYCDMVSGKPPGSSLSREMYGVASPQDGTRPDTSDALMPDIITYTTLLNIAGRTKHEPSIRKASALLRSSGLKPNRTTLLSLMNFHCRKGDLTTVRMAYDQVQRSGFELGIEGVNALLFTYNRLGRKDVADAMYTILKHSGVEDPTHNEPVQMAIEYLQATEGIEVPSLRPDKTTYIGLVQTYAYHGYLVYALEVFMDMVQTLSTIPETSSIKWLMPAYRAIFCGFVRHGQADFQSAGITPDDEALANGWTLDALGALFNDFMGLPGDAMPSARMLYWILVAFEKCSGGDLTIVADVYMRLVRRFGGGWGGRLKELGLRLNVDLDLE</sequence>
<dbReference type="PANTHER" id="PTHR46862">
    <property type="entry name" value="OS07G0661900 PROTEIN"/>
    <property type="match status" value="1"/>
</dbReference>
<dbReference type="InterPro" id="IPR002885">
    <property type="entry name" value="PPR_rpt"/>
</dbReference>
<evidence type="ECO:0008006" key="3">
    <source>
        <dbReference type="Google" id="ProtNLM"/>
    </source>
</evidence>
<dbReference type="Gene3D" id="1.25.40.10">
    <property type="entry name" value="Tetratricopeptide repeat domain"/>
    <property type="match status" value="1"/>
</dbReference>
<accession>A0ABP1D2Z9</accession>
<name>A0ABP1D2Z9_9APHY</name>
<gene>
    <name evidence="1" type="ORF">GFSPODELE1_LOCUS3543</name>
</gene>
<proteinExistence type="predicted"/>